<dbReference type="PANTHER" id="PTHR43731:SF14">
    <property type="entry name" value="PRESENILIN-ASSOCIATED RHOMBOID-LIKE PROTEIN, MITOCHONDRIAL"/>
    <property type="match status" value="1"/>
</dbReference>
<dbReference type="SUPFAM" id="SSF144091">
    <property type="entry name" value="Rhomboid-like"/>
    <property type="match status" value="1"/>
</dbReference>
<evidence type="ECO:0000259" key="8">
    <source>
        <dbReference type="Pfam" id="PF01694"/>
    </source>
</evidence>
<dbReference type="GO" id="GO:0006508">
    <property type="term" value="P:proteolysis"/>
    <property type="evidence" value="ECO:0007669"/>
    <property type="project" value="UniProtKB-KW"/>
</dbReference>
<evidence type="ECO:0000256" key="7">
    <source>
        <dbReference type="SAM" id="Phobius"/>
    </source>
</evidence>
<gene>
    <name evidence="9" type="primary">glpG</name>
    <name evidence="9" type="ORF">DDT42_00748</name>
</gene>
<evidence type="ECO:0000256" key="2">
    <source>
        <dbReference type="ARBA" id="ARBA00009045"/>
    </source>
</evidence>
<dbReference type="Gene3D" id="1.20.1540.10">
    <property type="entry name" value="Rhomboid-like"/>
    <property type="match status" value="1"/>
</dbReference>
<protein>
    <submittedName>
        <fullName evidence="9">Rhomboid protease GlpG</fullName>
        <ecNumber evidence="9">3.4.21.105</ecNumber>
    </submittedName>
</protein>
<feature type="transmembrane region" description="Helical" evidence="7">
    <location>
        <begin position="12"/>
        <end position="34"/>
    </location>
</feature>
<keyword evidence="3 7" id="KW-0812">Transmembrane</keyword>
<feature type="transmembrane region" description="Helical" evidence="7">
    <location>
        <begin position="186"/>
        <end position="206"/>
    </location>
</feature>
<keyword evidence="4 9" id="KW-0378">Hydrolase</keyword>
<dbReference type="PANTHER" id="PTHR43731">
    <property type="entry name" value="RHOMBOID PROTEASE"/>
    <property type="match status" value="1"/>
</dbReference>
<feature type="domain" description="Peptidase S54 rhomboid" evidence="8">
    <location>
        <begin position="57"/>
        <end position="205"/>
    </location>
</feature>
<evidence type="ECO:0000256" key="1">
    <source>
        <dbReference type="ARBA" id="ARBA00004141"/>
    </source>
</evidence>
<proteinExistence type="inferred from homology"/>
<evidence type="ECO:0000256" key="3">
    <source>
        <dbReference type="ARBA" id="ARBA00022692"/>
    </source>
</evidence>
<comment type="caution">
    <text evidence="9">The sequence shown here is derived from an EMBL/GenBank/DDBJ whole genome shotgun (WGS) entry which is preliminary data.</text>
</comment>
<dbReference type="EMBL" id="QLTW01000029">
    <property type="protein sequence ID" value="MBT9144892.1"/>
    <property type="molecule type" value="Genomic_DNA"/>
</dbReference>
<feature type="transmembrane region" description="Helical" evidence="7">
    <location>
        <begin position="58"/>
        <end position="80"/>
    </location>
</feature>
<sequence>MIPLKDNIKAKTFCIFNVALILSNITVYLLMLSLSSKEYMTVVMQYGFIPSSFSLPNLFSAMFIHGGFMHLLGNMLFLWIFGDNVEDRLGHLNFIIMYLTAGVVATLTHAVLDLNSNIPLIGASGAISGVIGSYFVLYPGAKILTLVPLGLFITVVALPAYIFLGIWFIIQLIYGFTALGAISEGGVAWWAHVGGFVVGYIWALPIKNSQRR</sequence>
<dbReference type="GO" id="GO:0004252">
    <property type="term" value="F:serine-type endopeptidase activity"/>
    <property type="evidence" value="ECO:0007669"/>
    <property type="project" value="InterPro"/>
</dbReference>
<evidence type="ECO:0000256" key="5">
    <source>
        <dbReference type="ARBA" id="ARBA00022989"/>
    </source>
</evidence>
<organism evidence="9 10">
    <name type="scientific">Psychracetigena formicireducens</name>
    <dbReference type="NCBI Taxonomy" id="2986056"/>
    <lineage>
        <taxon>Bacteria</taxon>
        <taxon>Bacillati</taxon>
        <taxon>Candidatus Lithacetigenota</taxon>
        <taxon>Candidatus Psychracetigena</taxon>
    </lineage>
</organism>
<dbReference type="EC" id="3.4.21.105" evidence="9"/>
<evidence type="ECO:0000313" key="9">
    <source>
        <dbReference type="EMBL" id="MBT9144892.1"/>
    </source>
</evidence>
<feature type="transmembrane region" description="Helical" evidence="7">
    <location>
        <begin position="92"/>
        <end position="112"/>
    </location>
</feature>
<keyword evidence="6 7" id="KW-0472">Membrane</keyword>
<feature type="transmembrane region" description="Helical" evidence="7">
    <location>
        <begin position="118"/>
        <end position="137"/>
    </location>
</feature>
<feature type="transmembrane region" description="Helical" evidence="7">
    <location>
        <begin position="149"/>
        <end position="174"/>
    </location>
</feature>
<name>A0A9E2BHA8_PSYF1</name>
<accession>A0A9E2BHA8</accession>
<dbReference type="Pfam" id="PF01694">
    <property type="entry name" value="Rhomboid"/>
    <property type="match status" value="1"/>
</dbReference>
<keyword evidence="9" id="KW-0645">Protease</keyword>
<keyword evidence="5 7" id="KW-1133">Transmembrane helix</keyword>
<evidence type="ECO:0000256" key="4">
    <source>
        <dbReference type="ARBA" id="ARBA00022801"/>
    </source>
</evidence>
<dbReference type="InterPro" id="IPR022764">
    <property type="entry name" value="Peptidase_S54_rhomboid_dom"/>
</dbReference>
<evidence type="ECO:0000256" key="6">
    <source>
        <dbReference type="ARBA" id="ARBA00023136"/>
    </source>
</evidence>
<dbReference type="GO" id="GO:0016020">
    <property type="term" value="C:membrane"/>
    <property type="evidence" value="ECO:0007669"/>
    <property type="project" value="UniProtKB-SubCell"/>
</dbReference>
<dbReference type="Proteomes" id="UP000811545">
    <property type="component" value="Unassembled WGS sequence"/>
</dbReference>
<dbReference type="AlphaFoldDB" id="A0A9E2BHA8"/>
<reference evidence="9 10" key="1">
    <citation type="journal article" date="2021" name="bioRxiv">
        <title>Unique metabolic strategies in Hadean analogues reveal hints for primordial physiology.</title>
        <authorList>
            <person name="Nobu M.K."/>
            <person name="Nakai R."/>
            <person name="Tamazawa S."/>
            <person name="Mori H."/>
            <person name="Toyoda A."/>
            <person name="Ijiri A."/>
            <person name="Suzuki S."/>
            <person name="Kurokawa K."/>
            <person name="Kamagata Y."/>
            <person name="Tamaki H."/>
        </authorList>
    </citation>
    <scope>NUCLEOTIDE SEQUENCE [LARGE SCALE GENOMIC DNA]</scope>
    <source>
        <strain evidence="9">BS525</strain>
    </source>
</reference>
<evidence type="ECO:0000313" key="10">
    <source>
        <dbReference type="Proteomes" id="UP000811545"/>
    </source>
</evidence>
<dbReference type="InterPro" id="IPR050925">
    <property type="entry name" value="Rhomboid_protease_S54"/>
</dbReference>
<comment type="subcellular location">
    <subcellularLocation>
        <location evidence="1">Membrane</location>
        <topology evidence="1">Multi-pass membrane protein</topology>
    </subcellularLocation>
</comment>
<dbReference type="InterPro" id="IPR035952">
    <property type="entry name" value="Rhomboid-like_sf"/>
</dbReference>
<dbReference type="FunFam" id="1.20.1540.10:FF:000027">
    <property type="entry name" value="Rhomboid family intramembrane serine protease"/>
    <property type="match status" value="1"/>
</dbReference>
<comment type="similarity">
    <text evidence="2">Belongs to the peptidase S54 family.</text>
</comment>